<dbReference type="AlphaFoldDB" id="A0A1T5ARD3"/>
<sequence length="138" mass="15902">MYPRRKWLEFYRKLGFLLYSIAAVDRHIVPAERSALKEEVQTNWLDLEDTADAFGSDAAFQIESLFDWLDDADYAPANAFDEFEAFVQENPDFFVEAIKERTLGSAHRIALAFHGRNKDELSLLYRLEQLLGSPAKPV</sequence>
<evidence type="ECO:0000313" key="2">
    <source>
        <dbReference type="Proteomes" id="UP000190541"/>
    </source>
</evidence>
<dbReference type="STRING" id="623280.SAMN05660226_00979"/>
<dbReference type="InterPro" id="IPR029024">
    <property type="entry name" value="TerB-like"/>
</dbReference>
<proteinExistence type="predicted"/>
<evidence type="ECO:0000313" key="1">
    <source>
        <dbReference type="EMBL" id="SKB37163.1"/>
    </source>
</evidence>
<gene>
    <name evidence="1" type="ORF">SAMN05660226_00979</name>
</gene>
<dbReference type="Proteomes" id="UP000190541">
    <property type="component" value="Unassembled WGS sequence"/>
</dbReference>
<protein>
    <submittedName>
        <fullName evidence="1">Uncharacterized protein</fullName>
    </submittedName>
</protein>
<accession>A0A1T5ARD3</accession>
<dbReference type="OrthoDB" id="979732at2"/>
<keyword evidence="2" id="KW-1185">Reference proteome</keyword>
<name>A0A1T5ARD3_9SPHI</name>
<organism evidence="1 2">
    <name type="scientific">Parapedobacter luteus</name>
    <dbReference type="NCBI Taxonomy" id="623280"/>
    <lineage>
        <taxon>Bacteria</taxon>
        <taxon>Pseudomonadati</taxon>
        <taxon>Bacteroidota</taxon>
        <taxon>Sphingobacteriia</taxon>
        <taxon>Sphingobacteriales</taxon>
        <taxon>Sphingobacteriaceae</taxon>
        <taxon>Parapedobacter</taxon>
    </lineage>
</organism>
<dbReference type="RefSeq" id="WP_079715689.1">
    <property type="nucleotide sequence ID" value="NZ_FUYS01000002.1"/>
</dbReference>
<dbReference type="SUPFAM" id="SSF158682">
    <property type="entry name" value="TerB-like"/>
    <property type="match status" value="1"/>
</dbReference>
<dbReference type="EMBL" id="FUYS01000002">
    <property type="protein sequence ID" value="SKB37163.1"/>
    <property type="molecule type" value="Genomic_DNA"/>
</dbReference>
<reference evidence="1 2" key="1">
    <citation type="submission" date="2017-02" db="EMBL/GenBank/DDBJ databases">
        <authorList>
            <person name="Peterson S.W."/>
        </authorList>
    </citation>
    <scope>NUCLEOTIDE SEQUENCE [LARGE SCALE GENOMIC DNA]</scope>
    <source>
        <strain evidence="1 2">DSM 22899</strain>
    </source>
</reference>